<evidence type="ECO:0000256" key="1">
    <source>
        <dbReference type="ARBA" id="ARBA00008812"/>
    </source>
</evidence>
<dbReference type="PANTHER" id="PTHR34406:SF1">
    <property type="entry name" value="PROTEIN YCEI"/>
    <property type="match status" value="1"/>
</dbReference>
<proteinExistence type="inferred from homology"/>
<feature type="compositionally biased region" description="Low complexity" evidence="2">
    <location>
        <begin position="51"/>
        <end position="81"/>
    </location>
</feature>
<dbReference type="Proteomes" id="UP000050277">
    <property type="component" value="Unassembled WGS sequence"/>
</dbReference>
<evidence type="ECO:0000313" key="6">
    <source>
        <dbReference type="Proteomes" id="UP000050277"/>
    </source>
</evidence>
<keyword evidence="6" id="KW-1185">Reference proteome</keyword>
<dbReference type="OrthoDB" id="153595at2"/>
<dbReference type="EMBL" id="LGKP01000022">
    <property type="protein sequence ID" value="KPL86109.1"/>
    <property type="molecule type" value="Genomic_DNA"/>
</dbReference>
<evidence type="ECO:0000313" key="5">
    <source>
        <dbReference type="EMBL" id="KPL86109.1"/>
    </source>
</evidence>
<feature type="domain" description="Lipid/polyisoprenoid-binding YceI-like" evidence="4">
    <location>
        <begin position="90"/>
        <end position="263"/>
    </location>
</feature>
<accession>A0A0P6YLH7</accession>
<reference evidence="5 6" key="1">
    <citation type="submission" date="2015-07" db="EMBL/GenBank/DDBJ databases">
        <title>Whole genome sequence of Herpetosiphon geysericola DSM 7119.</title>
        <authorList>
            <person name="Hemp J."/>
            <person name="Ward L.M."/>
            <person name="Pace L.A."/>
            <person name="Fischer W.W."/>
        </authorList>
    </citation>
    <scope>NUCLEOTIDE SEQUENCE [LARGE SCALE GENOMIC DNA]</scope>
    <source>
        <strain evidence="5 6">DSM 7119</strain>
    </source>
</reference>
<name>A0A0P6YLH7_9CHLR</name>
<dbReference type="SMART" id="SM00867">
    <property type="entry name" value="YceI"/>
    <property type="match status" value="1"/>
</dbReference>
<dbReference type="InterPro" id="IPR036761">
    <property type="entry name" value="TTHA0802/YceI-like_sf"/>
</dbReference>
<protein>
    <recommendedName>
        <fullName evidence="4">Lipid/polyisoprenoid-binding YceI-like domain-containing protein</fullName>
    </recommendedName>
</protein>
<dbReference type="STRING" id="70996.SE18_14670"/>
<dbReference type="RefSeq" id="WP_054535205.1">
    <property type="nucleotide sequence ID" value="NZ_LGKP01000022.1"/>
</dbReference>
<keyword evidence="3" id="KW-0472">Membrane</keyword>
<dbReference type="Gene3D" id="2.40.128.110">
    <property type="entry name" value="Lipid/polyisoprenoid-binding, YceI-like"/>
    <property type="match status" value="1"/>
</dbReference>
<dbReference type="PANTHER" id="PTHR34406">
    <property type="entry name" value="PROTEIN YCEI"/>
    <property type="match status" value="1"/>
</dbReference>
<dbReference type="AlphaFoldDB" id="A0A0P6YLH7"/>
<sequence>MKKIGLIIGGVIAVAIIGVIAYSLWLTSDVEVSTSTPVAATLVLPTTAPTTAAAPATPTTASDTGAAATATTGTEPTTDASQPAAAGAKIYRIDASQSSASYQVRETFLKDNQIVDAVGVTKAIAGDILIDTATPANSQVGEIVVDISQLQSDSERRDNAIRREWLESSQYPNAVFKNAVISDLPSDLKEGVEFTFKITGDMTIHDTTNPMTFDVTATLNGDTLTGKATTKFNMSSFNVDAPDIGGMLKAEDEVLLTLDLVAKAVAQ</sequence>
<keyword evidence="3" id="KW-1133">Transmembrane helix</keyword>
<feature type="transmembrane region" description="Helical" evidence="3">
    <location>
        <begin position="7"/>
        <end position="25"/>
    </location>
</feature>
<gene>
    <name evidence="5" type="ORF">SE18_14670</name>
</gene>
<evidence type="ECO:0000256" key="2">
    <source>
        <dbReference type="SAM" id="MobiDB-lite"/>
    </source>
</evidence>
<evidence type="ECO:0000256" key="3">
    <source>
        <dbReference type="SAM" id="Phobius"/>
    </source>
</evidence>
<keyword evidence="3" id="KW-0812">Transmembrane</keyword>
<organism evidence="5 6">
    <name type="scientific">Herpetosiphon geysericola</name>
    <dbReference type="NCBI Taxonomy" id="70996"/>
    <lineage>
        <taxon>Bacteria</taxon>
        <taxon>Bacillati</taxon>
        <taxon>Chloroflexota</taxon>
        <taxon>Chloroflexia</taxon>
        <taxon>Herpetosiphonales</taxon>
        <taxon>Herpetosiphonaceae</taxon>
        <taxon>Herpetosiphon</taxon>
    </lineage>
</organism>
<dbReference type="Pfam" id="PF04264">
    <property type="entry name" value="YceI"/>
    <property type="match status" value="1"/>
</dbReference>
<comment type="similarity">
    <text evidence="1">Belongs to the UPF0312 family.</text>
</comment>
<feature type="region of interest" description="Disordered" evidence="2">
    <location>
        <begin position="51"/>
        <end position="83"/>
    </location>
</feature>
<evidence type="ECO:0000259" key="4">
    <source>
        <dbReference type="SMART" id="SM00867"/>
    </source>
</evidence>
<dbReference type="SUPFAM" id="SSF101874">
    <property type="entry name" value="YceI-like"/>
    <property type="match status" value="1"/>
</dbReference>
<dbReference type="InterPro" id="IPR007372">
    <property type="entry name" value="Lipid/polyisoprenoid-bd_YceI"/>
</dbReference>
<comment type="caution">
    <text evidence="5">The sequence shown here is derived from an EMBL/GenBank/DDBJ whole genome shotgun (WGS) entry which is preliminary data.</text>
</comment>